<dbReference type="Proteomes" id="UP000694892">
    <property type="component" value="Chromosome 5S"/>
</dbReference>
<dbReference type="PANTHER" id="PTHR24252">
    <property type="entry name" value="ACROSIN-RELATED"/>
    <property type="match status" value="1"/>
</dbReference>
<keyword evidence="4" id="KW-1015">Disulfide bond</keyword>
<feature type="region of interest" description="Disordered" evidence="6">
    <location>
        <begin position="349"/>
        <end position="368"/>
    </location>
</feature>
<dbReference type="PROSITE" id="PS50240">
    <property type="entry name" value="TRYPSIN_DOM"/>
    <property type="match status" value="1"/>
</dbReference>
<dbReference type="EMBL" id="CM004475">
    <property type="protein sequence ID" value="OCT78375.1"/>
    <property type="molecule type" value="Genomic_DNA"/>
</dbReference>
<keyword evidence="1 5" id="KW-0645">Protease</keyword>
<name>A0A974CTG0_XENLA</name>
<proteinExistence type="predicted"/>
<gene>
    <name evidence="8" type="ORF">XELAEV_18029484mg</name>
</gene>
<dbReference type="SUPFAM" id="SSF50494">
    <property type="entry name" value="Trypsin-like serine proteases"/>
    <property type="match status" value="1"/>
</dbReference>
<sequence length="368" mass="41174">MLNCTQKLTYRWRILKGRSTCGKRPLFDKKAPRIIGGVKSPPGKWPWMVSLQKPVGKEFLHFCGGTIIDKKWVLTAAHCFKFLTGKDTVSSWRIVLGASKLSAHGKDIQIRKITKLIVHENYDPLKEANDIALILMDKAITFTDYVQPACFPAESVNLDTKTDCFVAGWGVLEEGATEPSDIMQEAQVNKFNNEICNTRPWYNGAVKEYNLCAGHEKGGIDSCQGDSGGPLMCKSKKSKVYLVVGVTSWGAGCAQQKKPGVYTSTKYFAKWLASKINKKKKIPSKTNRKRSVIKTIDSPNAKQPEVILTINKKKFQSKTIRKRSIIKIIDSPIMNVKHKPLTTDIRLSSSLEDTGPTQNSYFKVKSKK</sequence>
<reference evidence="9" key="1">
    <citation type="journal article" date="2016" name="Nature">
        <title>Genome evolution in the allotetraploid frog Xenopus laevis.</title>
        <authorList>
            <person name="Session A.M."/>
            <person name="Uno Y."/>
            <person name="Kwon T."/>
            <person name="Chapman J.A."/>
            <person name="Toyoda A."/>
            <person name="Takahashi S."/>
            <person name="Fukui A."/>
            <person name="Hikosaka A."/>
            <person name="Suzuki A."/>
            <person name="Kondo M."/>
            <person name="van Heeringen S.J."/>
            <person name="Quigley I."/>
            <person name="Heinz S."/>
            <person name="Ogino H."/>
            <person name="Ochi H."/>
            <person name="Hellsten U."/>
            <person name="Lyons J.B."/>
            <person name="Simakov O."/>
            <person name="Putnam N."/>
            <person name="Stites J."/>
            <person name="Kuroki Y."/>
            <person name="Tanaka T."/>
            <person name="Michiue T."/>
            <person name="Watanabe M."/>
            <person name="Bogdanovic O."/>
            <person name="Lister R."/>
            <person name="Georgiou G."/>
            <person name="Paranjpe S.S."/>
            <person name="van Kruijsbergen I."/>
            <person name="Shu S."/>
            <person name="Carlson J."/>
            <person name="Kinoshita T."/>
            <person name="Ohta Y."/>
            <person name="Mawaribuchi S."/>
            <person name="Jenkins J."/>
            <person name="Grimwood J."/>
            <person name="Schmutz J."/>
            <person name="Mitros T."/>
            <person name="Mozaffari S.V."/>
            <person name="Suzuki Y."/>
            <person name="Haramoto Y."/>
            <person name="Yamamoto T.S."/>
            <person name="Takagi C."/>
            <person name="Heald R."/>
            <person name="Miller K."/>
            <person name="Haudenschild C."/>
            <person name="Kitzman J."/>
            <person name="Nakayama T."/>
            <person name="Izutsu Y."/>
            <person name="Robert J."/>
            <person name="Fortriede J."/>
            <person name="Burns K."/>
            <person name="Lotay V."/>
            <person name="Karimi K."/>
            <person name="Yasuoka Y."/>
            <person name="Dichmann D.S."/>
            <person name="Flajnik M.F."/>
            <person name="Houston D.W."/>
            <person name="Shendure J."/>
            <person name="DuPasquier L."/>
            <person name="Vize P.D."/>
            <person name="Zorn A.M."/>
            <person name="Ito M."/>
            <person name="Marcotte E.M."/>
            <person name="Wallingford J.B."/>
            <person name="Ito Y."/>
            <person name="Asashima M."/>
            <person name="Ueno N."/>
            <person name="Matsuda Y."/>
            <person name="Veenstra G.J."/>
            <person name="Fujiyama A."/>
            <person name="Harland R.M."/>
            <person name="Taira M."/>
            <person name="Rokhsar D.S."/>
        </authorList>
    </citation>
    <scope>NUCLEOTIDE SEQUENCE [LARGE SCALE GENOMIC DNA]</scope>
    <source>
        <strain evidence="9">J</strain>
    </source>
</reference>
<feature type="compositionally biased region" description="Polar residues" evidence="6">
    <location>
        <begin position="349"/>
        <end position="361"/>
    </location>
</feature>
<dbReference type="InterPro" id="IPR018114">
    <property type="entry name" value="TRYPSIN_HIS"/>
</dbReference>
<organism evidence="8 9">
    <name type="scientific">Xenopus laevis</name>
    <name type="common">African clawed frog</name>
    <dbReference type="NCBI Taxonomy" id="8355"/>
    <lineage>
        <taxon>Eukaryota</taxon>
        <taxon>Metazoa</taxon>
        <taxon>Chordata</taxon>
        <taxon>Craniata</taxon>
        <taxon>Vertebrata</taxon>
        <taxon>Euteleostomi</taxon>
        <taxon>Amphibia</taxon>
        <taxon>Batrachia</taxon>
        <taxon>Anura</taxon>
        <taxon>Pipoidea</taxon>
        <taxon>Pipidae</taxon>
        <taxon>Xenopodinae</taxon>
        <taxon>Xenopus</taxon>
        <taxon>Xenopus</taxon>
    </lineage>
</organism>
<dbReference type="GO" id="GO:0004252">
    <property type="term" value="F:serine-type endopeptidase activity"/>
    <property type="evidence" value="ECO:0007669"/>
    <property type="project" value="InterPro"/>
</dbReference>
<dbReference type="InterPro" id="IPR033116">
    <property type="entry name" value="TRYPSIN_SER"/>
</dbReference>
<evidence type="ECO:0000259" key="7">
    <source>
        <dbReference type="PROSITE" id="PS50240"/>
    </source>
</evidence>
<dbReference type="FunFam" id="2.40.10.10:FF:000003">
    <property type="entry name" value="Transmembrane serine protease 3"/>
    <property type="match status" value="1"/>
</dbReference>
<keyword evidence="3 5" id="KW-0720">Serine protease</keyword>
<keyword evidence="2 5" id="KW-0378">Hydrolase</keyword>
<dbReference type="PRINTS" id="PR00722">
    <property type="entry name" value="CHYMOTRYPSIN"/>
</dbReference>
<dbReference type="Gene3D" id="2.40.10.10">
    <property type="entry name" value="Trypsin-like serine proteases"/>
    <property type="match status" value="2"/>
</dbReference>
<evidence type="ECO:0000256" key="1">
    <source>
        <dbReference type="ARBA" id="ARBA00022670"/>
    </source>
</evidence>
<dbReference type="InterPro" id="IPR043504">
    <property type="entry name" value="Peptidase_S1_PA_chymotrypsin"/>
</dbReference>
<feature type="domain" description="Peptidase S1" evidence="7">
    <location>
        <begin position="34"/>
        <end position="277"/>
    </location>
</feature>
<dbReference type="GO" id="GO:0007340">
    <property type="term" value="P:acrosome reaction"/>
    <property type="evidence" value="ECO:0007669"/>
    <property type="project" value="TreeGrafter"/>
</dbReference>
<evidence type="ECO:0000256" key="2">
    <source>
        <dbReference type="ARBA" id="ARBA00022801"/>
    </source>
</evidence>
<evidence type="ECO:0000256" key="5">
    <source>
        <dbReference type="RuleBase" id="RU363034"/>
    </source>
</evidence>
<dbReference type="PROSITE" id="PS00135">
    <property type="entry name" value="TRYPSIN_SER"/>
    <property type="match status" value="1"/>
</dbReference>
<evidence type="ECO:0000256" key="3">
    <source>
        <dbReference type="ARBA" id="ARBA00022825"/>
    </source>
</evidence>
<dbReference type="Pfam" id="PF00089">
    <property type="entry name" value="Trypsin"/>
    <property type="match status" value="1"/>
</dbReference>
<dbReference type="AlphaFoldDB" id="A0A974CTG0"/>
<evidence type="ECO:0000313" key="9">
    <source>
        <dbReference type="Proteomes" id="UP000694892"/>
    </source>
</evidence>
<dbReference type="InterPro" id="IPR001314">
    <property type="entry name" value="Peptidase_S1A"/>
</dbReference>
<accession>A0A974CTG0</accession>
<evidence type="ECO:0000256" key="4">
    <source>
        <dbReference type="ARBA" id="ARBA00023157"/>
    </source>
</evidence>
<dbReference type="PANTHER" id="PTHR24252:SF23">
    <property type="entry name" value="ACROSIN-LIKE"/>
    <property type="match status" value="1"/>
</dbReference>
<dbReference type="InterPro" id="IPR009003">
    <property type="entry name" value="Peptidase_S1_PA"/>
</dbReference>
<dbReference type="CDD" id="cd00190">
    <property type="entry name" value="Tryp_SPc"/>
    <property type="match status" value="1"/>
</dbReference>
<dbReference type="SMART" id="SM00020">
    <property type="entry name" value="Tryp_SPc"/>
    <property type="match status" value="1"/>
</dbReference>
<dbReference type="InterPro" id="IPR001254">
    <property type="entry name" value="Trypsin_dom"/>
</dbReference>
<dbReference type="PROSITE" id="PS00134">
    <property type="entry name" value="TRYPSIN_HIS"/>
    <property type="match status" value="1"/>
</dbReference>
<dbReference type="OMA" id="FSDCYVS"/>
<evidence type="ECO:0000313" key="8">
    <source>
        <dbReference type="EMBL" id="OCT78375.1"/>
    </source>
</evidence>
<protein>
    <recommendedName>
        <fullName evidence="7">Peptidase S1 domain-containing protein</fullName>
    </recommendedName>
</protein>
<evidence type="ECO:0000256" key="6">
    <source>
        <dbReference type="SAM" id="MobiDB-lite"/>
    </source>
</evidence>
<dbReference type="GO" id="GO:0006508">
    <property type="term" value="P:proteolysis"/>
    <property type="evidence" value="ECO:0007669"/>
    <property type="project" value="UniProtKB-KW"/>
</dbReference>